<organism evidence="4 5">
    <name type="scientific">Nephila pilipes</name>
    <name type="common">Giant wood spider</name>
    <name type="synonym">Nephila maculata</name>
    <dbReference type="NCBI Taxonomy" id="299642"/>
    <lineage>
        <taxon>Eukaryota</taxon>
        <taxon>Metazoa</taxon>
        <taxon>Ecdysozoa</taxon>
        <taxon>Arthropoda</taxon>
        <taxon>Chelicerata</taxon>
        <taxon>Arachnida</taxon>
        <taxon>Araneae</taxon>
        <taxon>Araneomorphae</taxon>
        <taxon>Entelegynae</taxon>
        <taxon>Araneoidea</taxon>
        <taxon>Nephilidae</taxon>
        <taxon>Nephila</taxon>
    </lineage>
</organism>
<sequence>MTTDSTSSTTTPITYSSTTVDTTDTTTSTLKPVTHSSTTETVTDSTSYKSTPEAHSSTTITTTDSTSSKSTPVTRSSTTLTTTDSTSSTTTPVTYSSTTVDTTDTTTSTLKPVTHSSTTVTTTNSTSSLSTPEMDKCLKKRLNGECNMPFETCAEGRCKCVENYAYSANETSCEPDFCKKSPCGKNMKCEEGDGTYICFCKEGYHQVGKDCVKYTSCSPGQSKCAQLCKGGGRCECLEGFSTTDNGETCDPVKEMKCNLNCGKGSCVVRKYAGGKSVESCACPEISHEYRNKTCIDKCTAGKLPPKECPVGVECLPDETLGYRCDCKGKYKFAPDGVHCERRLMCSEGGAENICASKNALCEEDFKNDDGYVCKCEDGYQKELESGVCKHKCELKQKECLQNQALCTLDVNNDAVCICPPLLTKENDGKCSKLAKYSIDYAKLQNDFDTAMNAVFEDYKESAILNCIDTDQHWKCSMEIKLEKFPGERVGLISSPTVCLPLSDGTHCMLPPNFVTKHTES</sequence>
<evidence type="ECO:0000256" key="1">
    <source>
        <dbReference type="PROSITE-ProRule" id="PRU00076"/>
    </source>
</evidence>
<dbReference type="Proteomes" id="UP000887013">
    <property type="component" value="Unassembled WGS sequence"/>
</dbReference>
<feature type="compositionally biased region" description="Low complexity" evidence="2">
    <location>
        <begin position="56"/>
        <end position="127"/>
    </location>
</feature>
<evidence type="ECO:0000256" key="2">
    <source>
        <dbReference type="SAM" id="MobiDB-lite"/>
    </source>
</evidence>
<reference evidence="4" key="1">
    <citation type="submission" date="2020-08" db="EMBL/GenBank/DDBJ databases">
        <title>Multicomponent nature underlies the extraordinary mechanical properties of spider dragline silk.</title>
        <authorList>
            <person name="Kono N."/>
            <person name="Nakamura H."/>
            <person name="Mori M."/>
            <person name="Yoshida Y."/>
            <person name="Ohtoshi R."/>
            <person name="Malay A.D."/>
            <person name="Moran D.A.P."/>
            <person name="Tomita M."/>
            <person name="Numata K."/>
            <person name="Arakawa K."/>
        </authorList>
    </citation>
    <scope>NUCLEOTIDE SEQUENCE</scope>
</reference>
<feature type="region of interest" description="Disordered" evidence="2">
    <location>
        <begin position="1"/>
        <end position="127"/>
    </location>
</feature>
<dbReference type="EMBL" id="BMAW01019775">
    <property type="protein sequence ID" value="GFT65177.1"/>
    <property type="molecule type" value="Genomic_DNA"/>
</dbReference>
<accession>A0A8X6PDL0</accession>
<evidence type="ECO:0000313" key="5">
    <source>
        <dbReference type="Proteomes" id="UP000887013"/>
    </source>
</evidence>
<keyword evidence="5" id="KW-1185">Reference proteome</keyword>
<feature type="domain" description="EGF-like" evidence="3">
    <location>
        <begin position="174"/>
        <end position="212"/>
    </location>
</feature>
<keyword evidence="1" id="KW-0245">EGF-like domain</keyword>
<dbReference type="Gene3D" id="2.90.20.10">
    <property type="entry name" value="Plasmodium vivax P25 domain"/>
    <property type="match status" value="1"/>
</dbReference>
<feature type="compositionally biased region" description="Low complexity" evidence="2">
    <location>
        <begin position="1"/>
        <end position="47"/>
    </location>
</feature>
<dbReference type="PROSITE" id="PS01186">
    <property type="entry name" value="EGF_2"/>
    <property type="match status" value="1"/>
</dbReference>
<protein>
    <submittedName>
        <fullName evidence="4">Fat-like cadherin-related tumor suppressor</fullName>
    </submittedName>
</protein>
<gene>
    <name evidence="4" type="primary">kug_6</name>
    <name evidence="4" type="ORF">NPIL_75651</name>
</gene>
<comment type="caution">
    <text evidence="4">The sequence shown here is derived from an EMBL/GenBank/DDBJ whole genome shotgun (WGS) entry which is preliminary data.</text>
</comment>
<dbReference type="OrthoDB" id="409374at2759"/>
<evidence type="ECO:0000313" key="4">
    <source>
        <dbReference type="EMBL" id="GFT65177.1"/>
    </source>
</evidence>
<dbReference type="SMART" id="SM00181">
    <property type="entry name" value="EGF"/>
    <property type="match status" value="6"/>
</dbReference>
<comment type="caution">
    <text evidence="1">Lacks conserved residue(s) required for the propagation of feature annotation.</text>
</comment>
<name>A0A8X6PDL0_NEPPI</name>
<evidence type="ECO:0000259" key="3">
    <source>
        <dbReference type="PROSITE" id="PS50026"/>
    </source>
</evidence>
<proteinExistence type="predicted"/>
<feature type="non-terminal residue" evidence="4">
    <location>
        <position position="1"/>
    </location>
</feature>
<dbReference type="PROSITE" id="PS50026">
    <property type="entry name" value="EGF_3"/>
    <property type="match status" value="1"/>
</dbReference>
<dbReference type="AlphaFoldDB" id="A0A8X6PDL0"/>
<dbReference type="InterPro" id="IPR000742">
    <property type="entry name" value="EGF"/>
</dbReference>